<keyword evidence="1" id="KW-0175">Coiled coil</keyword>
<dbReference type="PANTHER" id="PTHR21505:SF12">
    <property type="entry name" value="MADF DOMAIN-CONTAINING PROTEIN-RELATED"/>
    <property type="match status" value="1"/>
</dbReference>
<dbReference type="STRING" id="300112.A0A4S2L326"/>
<sequence>MSLPVWTEKDTFELIRLYKENAPLWDMKLEDYKNKELKARLISDIATRMNIAPEEINKKLQMLRSQVSREINKLKLKKKNADSEDKIYVSAWRYFSALNFLIPTVTSRSKRSEVMIQGTLEKKGRSKVKAESNKIENKETLKRKQENGKGQKRSFKSLDVVNKEKSKRLCVSPITRNKDERFGEWVALELQSLHSEVNKRVLKSEIRKAICHIADLDNADIVVPSTSLNSSQSSTYTPMCEITNIKSENVYNNTCQ</sequence>
<dbReference type="Pfam" id="PF10545">
    <property type="entry name" value="MADF_DNA_bdg"/>
    <property type="match status" value="1"/>
</dbReference>
<evidence type="ECO:0000313" key="3">
    <source>
        <dbReference type="EMBL" id="TGZ54879.1"/>
    </source>
</evidence>
<evidence type="ECO:0000259" key="2">
    <source>
        <dbReference type="PROSITE" id="PS51029"/>
    </source>
</evidence>
<protein>
    <recommendedName>
        <fullName evidence="2">MADF domain-containing protein</fullName>
    </recommendedName>
</protein>
<accession>A0A4S2L326</accession>
<dbReference type="EMBL" id="QBLH01000537">
    <property type="protein sequence ID" value="TGZ54879.1"/>
    <property type="molecule type" value="Genomic_DNA"/>
</dbReference>
<organism evidence="3 4">
    <name type="scientific">Temnothorax longispinosus</name>
    <dbReference type="NCBI Taxonomy" id="300112"/>
    <lineage>
        <taxon>Eukaryota</taxon>
        <taxon>Metazoa</taxon>
        <taxon>Ecdysozoa</taxon>
        <taxon>Arthropoda</taxon>
        <taxon>Hexapoda</taxon>
        <taxon>Insecta</taxon>
        <taxon>Pterygota</taxon>
        <taxon>Neoptera</taxon>
        <taxon>Endopterygota</taxon>
        <taxon>Hymenoptera</taxon>
        <taxon>Apocrita</taxon>
        <taxon>Aculeata</taxon>
        <taxon>Formicoidea</taxon>
        <taxon>Formicidae</taxon>
        <taxon>Myrmicinae</taxon>
        <taxon>Temnothorax</taxon>
    </lineage>
</organism>
<feature type="domain" description="MADF" evidence="2">
    <location>
        <begin position="13"/>
        <end position="106"/>
    </location>
</feature>
<gene>
    <name evidence="3" type="ORF">DBV15_01920</name>
</gene>
<evidence type="ECO:0000256" key="1">
    <source>
        <dbReference type="SAM" id="Coils"/>
    </source>
</evidence>
<name>A0A4S2L326_9HYME</name>
<dbReference type="Proteomes" id="UP000310200">
    <property type="component" value="Unassembled WGS sequence"/>
</dbReference>
<keyword evidence="4" id="KW-1185">Reference proteome</keyword>
<reference evidence="3 4" key="1">
    <citation type="journal article" date="2019" name="Philos. Trans. R. Soc. Lond., B, Biol. Sci.">
        <title>Ant behaviour and brain gene expression of defending hosts depend on the ecological success of the intruding social parasite.</title>
        <authorList>
            <person name="Kaur R."/>
            <person name="Stoldt M."/>
            <person name="Jongepier E."/>
            <person name="Feldmeyer B."/>
            <person name="Menzel F."/>
            <person name="Bornberg-Bauer E."/>
            <person name="Foitzik S."/>
        </authorList>
    </citation>
    <scope>NUCLEOTIDE SEQUENCE [LARGE SCALE GENOMIC DNA]</scope>
    <source>
        <tissue evidence="3">Whole body</tissue>
    </source>
</reference>
<dbReference type="SMART" id="SM00595">
    <property type="entry name" value="MADF"/>
    <property type="match status" value="1"/>
</dbReference>
<feature type="coiled-coil region" evidence="1">
    <location>
        <begin position="57"/>
        <end position="84"/>
    </location>
</feature>
<dbReference type="AlphaFoldDB" id="A0A4S2L326"/>
<comment type="caution">
    <text evidence="3">The sequence shown here is derived from an EMBL/GenBank/DDBJ whole genome shotgun (WGS) entry which is preliminary data.</text>
</comment>
<dbReference type="PANTHER" id="PTHR21505">
    <property type="entry name" value="MADF DOMAIN-CONTAINING PROTEIN-RELATED"/>
    <property type="match status" value="1"/>
</dbReference>
<dbReference type="PROSITE" id="PS51029">
    <property type="entry name" value="MADF"/>
    <property type="match status" value="1"/>
</dbReference>
<proteinExistence type="predicted"/>
<dbReference type="InterPro" id="IPR006578">
    <property type="entry name" value="MADF-dom"/>
</dbReference>
<evidence type="ECO:0000313" key="4">
    <source>
        <dbReference type="Proteomes" id="UP000310200"/>
    </source>
</evidence>